<evidence type="ECO:0008006" key="3">
    <source>
        <dbReference type="Google" id="ProtNLM"/>
    </source>
</evidence>
<accession>A0A1V8M7L7</accession>
<name>A0A1V8M7L7_9GAMM</name>
<dbReference type="EMBL" id="LPUF01000001">
    <property type="protein sequence ID" value="OQK17373.1"/>
    <property type="molecule type" value="Genomic_DNA"/>
</dbReference>
<proteinExistence type="predicted"/>
<protein>
    <recommendedName>
        <fullName evidence="3">AbiEi antitoxin C-terminal domain-containing protein</fullName>
    </recommendedName>
</protein>
<sequence length="202" mass="23039">MQAIEDKVINRIYGKGRGWAFFKNDFVDLGSADAIDKALSRLTKSQRIRRVMRGIYDYPKYSRLLEQQLSPDIDKVAQALARKFGWTIQVSGNAALNILGLSTQVPTRYLYLSDGQSKTYQVDGVELSFKKTALKDMGLKLSESALLVQALKTRGQQSINLSEKQKILAYFPKEKHSTILKDTQYMTSWVYEQIKQIFEVKG</sequence>
<reference evidence="1 2" key="1">
    <citation type="submission" date="2015-12" db="EMBL/GenBank/DDBJ databases">
        <authorList>
            <person name="Shamseldin A."/>
            <person name="Moawad H."/>
            <person name="Abd El-Rahim W.M."/>
            <person name="Sadowsky M.J."/>
        </authorList>
    </citation>
    <scope>NUCLEOTIDE SEQUENCE [LARGE SCALE GENOMIC DNA]</scope>
    <source>
        <strain evidence="1 2">WF1</strain>
    </source>
</reference>
<dbReference type="Pfam" id="PF19570">
    <property type="entry name" value="DUF6088"/>
    <property type="match status" value="1"/>
</dbReference>
<evidence type="ECO:0000313" key="1">
    <source>
        <dbReference type="EMBL" id="OQK17373.1"/>
    </source>
</evidence>
<dbReference type="Proteomes" id="UP000191980">
    <property type="component" value="Unassembled WGS sequence"/>
</dbReference>
<comment type="caution">
    <text evidence="1">The sequence shown here is derived from an EMBL/GenBank/DDBJ whole genome shotgun (WGS) entry which is preliminary data.</text>
</comment>
<dbReference type="STRING" id="1420851.AU255_05690"/>
<dbReference type="AlphaFoldDB" id="A0A1V8M7L7"/>
<dbReference type="InterPro" id="IPR045738">
    <property type="entry name" value="DUF6088"/>
</dbReference>
<dbReference type="RefSeq" id="WP_080521984.1">
    <property type="nucleotide sequence ID" value="NZ_LPUF01000001.1"/>
</dbReference>
<evidence type="ECO:0000313" key="2">
    <source>
        <dbReference type="Proteomes" id="UP000191980"/>
    </source>
</evidence>
<gene>
    <name evidence="1" type="ORF">AU255_05690</name>
</gene>
<keyword evidence="2" id="KW-1185">Reference proteome</keyword>
<organism evidence="1 2">
    <name type="scientific">Methyloprofundus sedimenti</name>
    <dbReference type="NCBI Taxonomy" id="1420851"/>
    <lineage>
        <taxon>Bacteria</taxon>
        <taxon>Pseudomonadati</taxon>
        <taxon>Pseudomonadota</taxon>
        <taxon>Gammaproteobacteria</taxon>
        <taxon>Methylococcales</taxon>
        <taxon>Methylococcaceae</taxon>
        <taxon>Methyloprofundus</taxon>
    </lineage>
</organism>
<dbReference type="OrthoDB" id="573467at2"/>